<sequence length="222" mass="25621">MITFTGCSTSQESPPVVYSDATLPFVLPEGIFYQDKIYWKSDVDTQEEINGQELGVIKESVSREEFPTSNLNVTKGAKKYIGDKVIKNDNSLFVEHDNKILHFIYTDKMELGEEMNVFDSNNSEDASYPPHFIYNGMRYLPAAVTKPDIFEAIPDSFLYVGKMKEEIAVYASRNYTGVHIKKNTKMYIGKNQNRFMLLQHPNGFIELYECIAYRDLNNQRIY</sequence>
<accession>A0A099I878</accession>
<protein>
    <recommendedName>
        <fullName evidence="3">Lipoprotein</fullName>
    </recommendedName>
</protein>
<proteinExistence type="predicted"/>
<organism evidence="1 2">
    <name type="scientific">Clostridium innocuum</name>
    <dbReference type="NCBI Taxonomy" id="1522"/>
    <lineage>
        <taxon>Bacteria</taxon>
        <taxon>Bacillati</taxon>
        <taxon>Bacillota</taxon>
        <taxon>Clostridia</taxon>
        <taxon>Eubacteriales</taxon>
        <taxon>Clostridiaceae</taxon>
        <taxon>Clostridium</taxon>
    </lineage>
</organism>
<dbReference type="Proteomes" id="UP000030008">
    <property type="component" value="Unassembled WGS sequence"/>
</dbReference>
<gene>
    <name evidence="1" type="ORF">CIAN88_09595</name>
</gene>
<dbReference type="EMBL" id="JQIF01000040">
    <property type="protein sequence ID" value="KGJ53412.1"/>
    <property type="molecule type" value="Genomic_DNA"/>
</dbReference>
<dbReference type="AlphaFoldDB" id="A0A099I878"/>
<comment type="caution">
    <text evidence="1">The sequence shown here is derived from an EMBL/GenBank/DDBJ whole genome shotgun (WGS) entry which is preliminary data.</text>
</comment>
<evidence type="ECO:0008006" key="3">
    <source>
        <dbReference type="Google" id="ProtNLM"/>
    </source>
</evidence>
<reference evidence="1 2" key="1">
    <citation type="submission" date="2014-08" db="EMBL/GenBank/DDBJ databases">
        <title>Clostridium innocuum, an unnegligible vancomycin-resistant pathogen causing extra-intestinal infections.</title>
        <authorList>
            <person name="Feng Y."/>
            <person name="Chiu C.-H."/>
        </authorList>
    </citation>
    <scope>NUCLEOTIDE SEQUENCE [LARGE SCALE GENOMIC DNA]</scope>
    <source>
        <strain evidence="1 2">AN88</strain>
    </source>
</reference>
<name>A0A099I878_CLOIN</name>
<evidence type="ECO:0000313" key="2">
    <source>
        <dbReference type="Proteomes" id="UP000030008"/>
    </source>
</evidence>
<evidence type="ECO:0000313" key="1">
    <source>
        <dbReference type="EMBL" id="KGJ53412.1"/>
    </source>
</evidence>